<sequence length="76" mass="8964">MTTNKRNDSEKEFEPSIINLNDELNIIDNGVTERVDAYQNLQAEDTVTLFWGDEWNIEEAEKKKMHCNRANDVKQY</sequence>
<dbReference type="EMBL" id="MWPX01000006">
    <property type="protein sequence ID" value="OUM49394.1"/>
    <property type="molecule type" value="Genomic_DNA"/>
</dbReference>
<evidence type="ECO:0000313" key="1">
    <source>
        <dbReference type="EMBL" id="OUM49394.1"/>
    </source>
</evidence>
<reference evidence="1 2" key="1">
    <citation type="submission" date="2017-02" db="EMBL/GenBank/DDBJ databases">
        <title>Bacillus pseudomycoides isolate FSL K6-0042.</title>
        <authorList>
            <person name="Kovac J."/>
        </authorList>
    </citation>
    <scope>NUCLEOTIDE SEQUENCE [LARGE SCALE GENOMIC DNA]</scope>
    <source>
        <strain evidence="1 2">FSL K6-0042</strain>
    </source>
</reference>
<protein>
    <submittedName>
        <fullName evidence="1">Uncharacterized protein</fullName>
    </submittedName>
</protein>
<dbReference type="Proteomes" id="UP000195321">
    <property type="component" value="Unassembled WGS sequence"/>
</dbReference>
<gene>
    <name evidence="1" type="ORF">BW425_08235</name>
</gene>
<organism evidence="1 2">
    <name type="scientific">Bacillus pseudomycoides</name>
    <dbReference type="NCBI Taxonomy" id="64104"/>
    <lineage>
        <taxon>Bacteria</taxon>
        <taxon>Bacillati</taxon>
        <taxon>Bacillota</taxon>
        <taxon>Bacilli</taxon>
        <taxon>Bacillales</taxon>
        <taxon>Bacillaceae</taxon>
        <taxon>Bacillus</taxon>
        <taxon>Bacillus cereus group</taxon>
    </lineage>
</organism>
<name>A0A1Y3MHV2_9BACI</name>
<dbReference type="RefSeq" id="WP_016114674.1">
    <property type="nucleotide sequence ID" value="NZ_CP189809.1"/>
</dbReference>
<dbReference type="AlphaFoldDB" id="A0A1Y3MHV2"/>
<evidence type="ECO:0000313" key="2">
    <source>
        <dbReference type="Proteomes" id="UP000195321"/>
    </source>
</evidence>
<proteinExistence type="predicted"/>
<accession>A0A1Y3MHV2</accession>
<comment type="caution">
    <text evidence="1">The sequence shown here is derived from an EMBL/GenBank/DDBJ whole genome shotgun (WGS) entry which is preliminary data.</text>
</comment>